<dbReference type="GO" id="GO:0005829">
    <property type="term" value="C:cytosol"/>
    <property type="evidence" value="ECO:0007669"/>
    <property type="project" value="TreeGrafter"/>
</dbReference>
<dbReference type="InterPro" id="IPR023058">
    <property type="entry name" value="PPIase_PpiC_CS"/>
</dbReference>
<feature type="region of interest" description="Disordered" evidence="8">
    <location>
        <begin position="1"/>
        <end position="31"/>
    </location>
</feature>
<organism evidence="10 11">
    <name type="scientific">Coccomyxa viridis</name>
    <dbReference type="NCBI Taxonomy" id="1274662"/>
    <lineage>
        <taxon>Eukaryota</taxon>
        <taxon>Viridiplantae</taxon>
        <taxon>Chlorophyta</taxon>
        <taxon>core chlorophytes</taxon>
        <taxon>Trebouxiophyceae</taxon>
        <taxon>Trebouxiophyceae incertae sedis</taxon>
        <taxon>Coccomyxaceae</taxon>
        <taxon>Coccomyxa</taxon>
    </lineage>
</organism>
<dbReference type="PROSITE" id="PS01096">
    <property type="entry name" value="PPIC_PPIASE_1"/>
    <property type="match status" value="1"/>
</dbReference>
<evidence type="ECO:0000256" key="2">
    <source>
        <dbReference type="ARBA" id="ARBA00007656"/>
    </source>
</evidence>
<comment type="similarity">
    <text evidence="2">Belongs to the PpiC/parvulin rotamase family.</text>
</comment>
<dbReference type="PANTHER" id="PTHR10657:SF4">
    <property type="entry name" value="PEPTIDYL-PROLYL CIS-TRANS ISOMERASE-RELATED"/>
    <property type="match status" value="1"/>
</dbReference>
<dbReference type="PANTHER" id="PTHR10657">
    <property type="entry name" value="PEPTIDYL-PROLYL CIS-TRANS ISOMERASE"/>
    <property type="match status" value="1"/>
</dbReference>
<accession>A0AAV1II63</accession>
<reference evidence="10 11" key="1">
    <citation type="submission" date="2023-10" db="EMBL/GenBank/DDBJ databases">
        <authorList>
            <person name="Maclean D."/>
            <person name="Macfadyen A."/>
        </authorList>
    </citation>
    <scope>NUCLEOTIDE SEQUENCE [LARGE SCALE GENOMIC DNA]</scope>
</reference>
<dbReference type="Pfam" id="PF00639">
    <property type="entry name" value="Rotamase"/>
    <property type="match status" value="1"/>
</dbReference>
<evidence type="ECO:0000256" key="4">
    <source>
        <dbReference type="ARBA" id="ARBA00023235"/>
    </source>
</evidence>
<dbReference type="GO" id="GO:0003755">
    <property type="term" value="F:peptidyl-prolyl cis-trans isomerase activity"/>
    <property type="evidence" value="ECO:0007669"/>
    <property type="project" value="UniProtKB-UniRule"/>
</dbReference>
<evidence type="ECO:0000256" key="5">
    <source>
        <dbReference type="ARBA" id="ARBA00054757"/>
    </source>
</evidence>
<proteinExistence type="inferred from homology"/>
<protein>
    <recommendedName>
        <fullName evidence="7">Peptidyl-prolyl cis-trans isomerase</fullName>
        <ecNumber evidence="7">5.2.1.8</ecNumber>
    </recommendedName>
</protein>
<dbReference type="GO" id="GO:0005634">
    <property type="term" value="C:nucleus"/>
    <property type="evidence" value="ECO:0007669"/>
    <property type="project" value="TreeGrafter"/>
</dbReference>
<dbReference type="Gene3D" id="3.10.50.40">
    <property type="match status" value="1"/>
</dbReference>
<evidence type="ECO:0000256" key="8">
    <source>
        <dbReference type="SAM" id="MobiDB-lite"/>
    </source>
</evidence>
<dbReference type="SUPFAM" id="SSF54534">
    <property type="entry name" value="FKBP-like"/>
    <property type="match status" value="1"/>
</dbReference>
<name>A0AAV1II63_9CHLO</name>
<dbReference type="FunFam" id="3.10.50.40:FF:000010">
    <property type="entry name" value="Peptidyl-prolyl cis-trans isomerase Pin1"/>
    <property type="match status" value="1"/>
</dbReference>
<evidence type="ECO:0000256" key="1">
    <source>
        <dbReference type="ARBA" id="ARBA00000971"/>
    </source>
</evidence>
<evidence type="ECO:0000313" key="10">
    <source>
        <dbReference type="EMBL" id="CAK0786932.1"/>
    </source>
</evidence>
<dbReference type="EC" id="5.2.1.8" evidence="7"/>
<keyword evidence="3 6" id="KW-0697">Rotamase</keyword>
<feature type="compositionally biased region" description="Basic and acidic residues" evidence="8">
    <location>
        <begin position="21"/>
        <end position="31"/>
    </location>
</feature>
<dbReference type="Proteomes" id="UP001314263">
    <property type="component" value="Unassembled WGS sequence"/>
</dbReference>
<comment type="function">
    <text evidence="5">Prolyl cis/trans isomerase with specificity for phospho-Ser-Pro bonds.</text>
</comment>
<dbReference type="PROSITE" id="PS50198">
    <property type="entry name" value="PPIC_PPIASE_2"/>
    <property type="match status" value="1"/>
</dbReference>
<dbReference type="InterPro" id="IPR051370">
    <property type="entry name" value="PPIase_Pin1"/>
</dbReference>
<dbReference type="EMBL" id="CAUYUE010000016">
    <property type="protein sequence ID" value="CAK0786932.1"/>
    <property type="molecule type" value="Genomic_DNA"/>
</dbReference>
<sequence>MDSARKSVRASHLLVKHRDSRRPSSWKEDNITRTKEDAHKQILAFRHDLLSGKAAFADLASRESHCSSARRGGDLGEFGPGQMQKPFEDATYALKVDELSEPVFTDSGVHLILRTK</sequence>
<feature type="compositionally biased region" description="Basic residues" evidence="8">
    <location>
        <begin position="1"/>
        <end position="20"/>
    </location>
</feature>
<dbReference type="InterPro" id="IPR046357">
    <property type="entry name" value="PPIase_dom_sf"/>
</dbReference>
<dbReference type="AlphaFoldDB" id="A0AAV1II63"/>
<evidence type="ECO:0000256" key="6">
    <source>
        <dbReference type="PROSITE-ProRule" id="PRU00278"/>
    </source>
</evidence>
<keyword evidence="4 6" id="KW-0413">Isomerase</keyword>
<dbReference type="InterPro" id="IPR000297">
    <property type="entry name" value="PPIase_PpiC"/>
</dbReference>
<keyword evidence="11" id="KW-1185">Reference proteome</keyword>
<evidence type="ECO:0000256" key="7">
    <source>
        <dbReference type="RuleBase" id="RU363014"/>
    </source>
</evidence>
<evidence type="ECO:0000313" key="11">
    <source>
        <dbReference type="Proteomes" id="UP001314263"/>
    </source>
</evidence>
<comment type="caution">
    <text evidence="10">The sequence shown here is derived from an EMBL/GenBank/DDBJ whole genome shotgun (WGS) entry which is preliminary data.</text>
</comment>
<comment type="catalytic activity">
    <reaction evidence="1 7">
        <text>[protein]-peptidylproline (omega=180) = [protein]-peptidylproline (omega=0)</text>
        <dbReference type="Rhea" id="RHEA:16237"/>
        <dbReference type="Rhea" id="RHEA-COMP:10747"/>
        <dbReference type="Rhea" id="RHEA-COMP:10748"/>
        <dbReference type="ChEBI" id="CHEBI:83833"/>
        <dbReference type="ChEBI" id="CHEBI:83834"/>
        <dbReference type="EC" id="5.2.1.8"/>
    </reaction>
</comment>
<gene>
    <name evidence="10" type="primary">PIN1</name>
    <name evidence="10" type="ORF">CVIRNUC_010146</name>
</gene>
<evidence type="ECO:0000259" key="9">
    <source>
        <dbReference type="PROSITE" id="PS50198"/>
    </source>
</evidence>
<evidence type="ECO:0000256" key="3">
    <source>
        <dbReference type="ARBA" id="ARBA00023110"/>
    </source>
</evidence>
<feature type="domain" description="PpiC" evidence="9">
    <location>
        <begin position="5"/>
        <end position="116"/>
    </location>
</feature>